<evidence type="ECO:0000256" key="1">
    <source>
        <dbReference type="SAM" id="MobiDB-lite"/>
    </source>
</evidence>
<accession>A0A3B0XEM4</accession>
<sequence length="682" mass="78380">MRGALMTKIRVYKYTAIYIREHSKADWVPIETKIAAIKEIMNQVSRHTGDWLRGLSKEEKQAVSELMEKLKKEEISPYHQVKAVVIFNKGEQGINGFVPVSLQVYRVDGIDAPGPKYKTISRALGKGDLQGLPGLQALEEDLVREGHYACVFEPFYQFGKQTIFGVKPMVSSNIFSSFGRAIWYKDIKDYYGSGNLSNMRYSFELNIGKGEKTKIGLPVSFTQYDDVYAQAMKRLDARLAPAKNDTQRQTRKKFEPQFFMQELQDLEHMFEMSLDHTRQGEENMVLKEFLLSNTAENKFDPLFEDNIQVVPMIRINGEGNPWIMAHKAFDREIAQYKAPKIRRDKTTLIFDKFSWDSSVEFLFVLSCEKLNVNPYVEKNVSYFRIPGSVVLFEDATFFEMHSNCNGPKLGDLKFEYIGKTGCSPDNKNLPKEALASEFPFQWNFEYGIRPEEDKEALIRRSNKPQDEPHYAELRRLLKKNLNAYKPTLLSGLDLQKFCAMTNGVIGTGRRGRALNAKSQSVTSPDNIRYTVQKDRRYYMAYKKMEYKTPLGRKVYSIRPFGNAKINEDGSKKDDYYRYEFKDFMTLAGGATDELEKGFLNYAFYFSAPDDFLRDQPWTEKPDKATQKVMAECTKPAGSEDADKKDTCKMDPDKAIEWLEDKAADTQLEPVSAINNTLSEPAP</sequence>
<feature type="region of interest" description="Disordered" evidence="1">
    <location>
        <begin position="661"/>
        <end position="682"/>
    </location>
</feature>
<gene>
    <name evidence="2" type="ORF">MNBD_GAMMA10-456</name>
</gene>
<name>A0A3B0XEM4_9ZZZZ</name>
<dbReference type="EMBL" id="UOFJ01000077">
    <property type="protein sequence ID" value="VAW62723.1"/>
    <property type="molecule type" value="Genomic_DNA"/>
</dbReference>
<organism evidence="2">
    <name type="scientific">hydrothermal vent metagenome</name>
    <dbReference type="NCBI Taxonomy" id="652676"/>
    <lineage>
        <taxon>unclassified sequences</taxon>
        <taxon>metagenomes</taxon>
        <taxon>ecological metagenomes</taxon>
    </lineage>
</organism>
<dbReference type="AlphaFoldDB" id="A0A3B0XEM4"/>
<proteinExistence type="predicted"/>
<feature type="compositionally biased region" description="Polar residues" evidence="1">
    <location>
        <begin position="672"/>
        <end position="682"/>
    </location>
</feature>
<reference evidence="2" key="1">
    <citation type="submission" date="2018-06" db="EMBL/GenBank/DDBJ databases">
        <authorList>
            <person name="Zhirakovskaya E."/>
        </authorList>
    </citation>
    <scope>NUCLEOTIDE SEQUENCE</scope>
</reference>
<evidence type="ECO:0000313" key="2">
    <source>
        <dbReference type="EMBL" id="VAW62723.1"/>
    </source>
</evidence>
<protein>
    <submittedName>
        <fullName evidence="2">Uncharacterized protein</fullName>
    </submittedName>
</protein>